<evidence type="ECO:0000313" key="1">
    <source>
        <dbReference type="EMBL" id="ACV22274.1"/>
    </source>
</evidence>
<name>C7N5T9_SLAHD</name>
<dbReference type="RefSeq" id="WP_012798377.1">
    <property type="nucleotide sequence ID" value="NC_013165.1"/>
</dbReference>
<organism evidence="1 2">
    <name type="scientific">Slackia heliotrinireducens (strain ATCC 29202 / DSM 20476 / NCTC 11029 / RHS 1)</name>
    <name type="common">Peptococcus heliotrinreducens</name>
    <dbReference type="NCBI Taxonomy" id="471855"/>
    <lineage>
        <taxon>Bacteria</taxon>
        <taxon>Bacillati</taxon>
        <taxon>Actinomycetota</taxon>
        <taxon>Coriobacteriia</taxon>
        <taxon>Eggerthellales</taxon>
        <taxon>Eggerthellaceae</taxon>
        <taxon>Slackia</taxon>
    </lineage>
</organism>
<dbReference type="AlphaFoldDB" id="C7N5T9"/>
<dbReference type="Proteomes" id="UP000002026">
    <property type="component" value="Chromosome"/>
</dbReference>
<gene>
    <name evidence="1" type="ordered locus">Shel_12460</name>
</gene>
<sequence>MKRLSTPRGIAIGYAYCTHHIADEEIDASPYGSLFELTVIMSHDYHGYGSFATAYDDVTVVLHIAYPEALNDGEPGTYRAF</sequence>
<dbReference type="KEGG" id="shi:Shel_12460"/>
<evidence type="ECO:0000313" key="2">
    <source>
        <dbReference type="Proteomes" id="UP000002026"/>
    </source>
</evidence>
<accession>C7N5T9</accession>
<proteinExistence type="predicted"/>
<dbReference type="EMBL" id="CP001684">
    <property type="protein sequence ID" value="ACV22274.1"/>
    <property type="molecule type" value="Genomic_DNA"/>
</dbReference>
<protein>
    <submittedName>
        <fullName evidence="1">Uncharacterized protein</fullName>
    </submittedName>
</protein>
<dbReference type="HOGENOM" id="CLU_2572029_0_0_11"/>
<reference evidence="1 2" key="1">
    <citation type="journal article" date="2009" name="Stand. Genomic Sci.">
        <title>Complete genome sequence of Slackia heliotrinireducens type strain (RHS 1).</title>
        <authorList>
            <person name="Pukall R."/>
            <person name="Lapidus A."/>
            <person name="Nolan M."/>
            <person name="Copeland A."/>
            <person name="Glavina Del Rio T."/>
            <person name="Lucas S."/>
            <person name="Chen F."/>
            <person name="Tice H."/>
            <person name="Cheng J.F."/>
            <person name="Chertkov O."/>
            <person name="Bruce D."/>
            <person name="Goodwin L."/>
            <person name="Kuske C."/>
            <person name="Brettin T."/>
            <person name="Detter J.C."/>
            <person name="Han C."/>
            <person name="Pitluck S."/>
            <person name="Pati A."/>
            <person name="Mavrommatis K."/>
            <person name="Ivanova N."/>
            <person name="Ovchinnikova G."/>
            <person name="Chen A."/>
            <person name="Palaniappan K."/>
            <person name="Schneider S."/>
            <person name="Rohde M."/>
            <person name="Chain P."/>
            <person name="D'haeseleer P."/>
            <person name="Goker M."/>
            <person name="Bristow J."/>
            <person name="Eisen J.A."/>
            <person name="Markowitz V."/>
            <person name="Kyrpides N.C."/>
            <person name="Klenk H.P."/>
            <person name="Hugenholtz P."/>
        </authorList>
    </citation>
    <scope>NUCLEOTIDE SEQUENCE [LARGE SCALE GENOMIC DNA]</scope>
    <source>
        <strain evidence="2">ATCC 29202 / DSM 20476 / NCTC 11029 / RHS 1</strain>
    </source>
</reference>
<keyword evidence="2" id="KW-1185">Reference proteome</keyword>